<organism evidence="3 7">
    <name type="scientific">Staphylococcus delphini</name>
    <dbReference type="NCBI Taxonomy" id="53344"/>
    <lineage>
        <taxon>Bacteria</taxon>
        <taxon>Bacillati</taxon>
        <taxon>Bacillota</taxon>
        <taxon>Bacilli</taxon>
        <taxon>Bacillales</taxon>
        <taxon>Staphylococcaceae</taxon>
        <taxon>Staphylococcus</taxon>
        <taxon>Staphylococcus intermedius group</taxon>
    </lineage>
</organism>
<evidence type="ECO:0000313" key="3">
    <source>
        <dbReference type="EMBL" id="PCF56837.1"/>
    </source>
</evidence>
<evidence type="ECO:0000313" key="5">
    <source>
        <dbReference type="EMBL" id="RIZ56470.1"/>
    </source>
</evidence>
<evidence type="ECO:0000313" key="4">
    <source>
        <dbReference type="EMBL" id="QUM69403.1"/>
    </source>
</evidence>
<feature type="transmembrane region" description="Helical" evidence="1">
    <location>
        <begin position="55"/>
        <end position="87"/>
    </location>
</feature>
<dbReference type="Pfam" id="PF09991">
    <property type="entry name" value="DUF2232"/>
    <property type="match status" value="1"/>
</dbReference>
<protein>
    <submittedName>
        <fullName evidence="4">DUF2232 domain-containing protein</fullName>
    </submittedName>
</protein>
<name>A0A2A4GU72_9STAP</name>
<evidence type="ECO:0000313" key="7">
    <source>
        <dbReference type="Proteomes" id="UP000218335"/>
    </source>
</evidence>
<evidence type="ECO:0000313" key="8">
    <source>
        <dbReference type="Proteomes" id="UP000266198"/>
    </source>
</evidence>
<feature type="transmembrane region" description="Helical" evidence="1">
    <location>
        <begin position="210"/>
        <end position="228"/>
    </location>
</feature>
<feature type="transmembrane region" description="Helical" evidence="1">
    <location>
        <begin position="12"/>
        <end position="43"/>
    </location>
</feature>
<dbReference type="InterPro" id="IPR018710">
    <property type="entry name" value="DUF2232"/>
</dbReference>
<keyword evidence="1" id="KW-0812">Transmembrane</keyword>
<feature type="transmembrane region" description="Helical" evidence="1">
    <location>
        <begin position="99"/>
        <end position="121"/>
    </location>
</feature>
<dbReference type="GeneID" id="77323652"/>
<dbReference type="AlphaFoldDB" id="A0A2A4GU72"/>
<reference evidence="4" key="3">
    <citation type="journal article" date="2021" name="Front. Microbiol.">
        <title>Presence and Characterization of a Novel cfr-Carrying Tn558 Transposon Derivative in Staphylococcus delphini Isolated From Retail Food.</title>
        <authorList>
            <person name="Zhang F."/>
            <person name="Wu S."/>
            <person name="Huang J."/>
            <person name="Yang R."/>
            <person name="Zhang J."/>
            <person name="Lei T."/>
            <person name="Dai J."/>
            <person name="Ding Y."/>
            <person name="Xue L."/>
            <person name="Wang J."/>
            <person name="Chen M."/>
            <person name="Wu Q."/>
        </authorList>
    </citation>
    <scope>NUCLEOTIDE SEQUENCE</scope>
    <source>
        <strain evidence="4">2794-1</strain>
    </source>
</reference>
<evidence type="ECO:0000313" key="2">
    <source>
        <dbReference type="EMBL" id="PCF52674.1"/>
    </source>
</evidence>
<dbReference type="EMBL" id="MWUU01000002">
    <property type="protein sequence ID" value="PCF56837.1"/>
    <property type="molecule type" value="Genomic_DNA"/>
</dbReference>
<evidence type="ECO:0000313" key="6">
    <source>
        <dbReference type="Proteomes" id="UP000217473"/>
    </source>
</evidence>
<dbReference type="RefSeq" id="WP_019166062.1">
    <property type="nucleotide sequence ID" value="NZ_CP063367.1"/>
</dbReference>
<feature type="transmembrane region" description="Helical" evidence="1">
    <location>
        <begin position="234"/>
        <end position="257"/>
    </location>
</feature>
<feature type="transmembrane region" description="Helical" evidence="1">
    <location>
        <begin position="269"/>
        <end position="288"/>
    </location>
</feature>
<dbReference type="Proteomes" id="UP000675994">
    <property type="component" value="Chromosome"/>
</dbReference>
<dbReference type="EMBL" id="CP063367">
    <property type="protein sequence ID" value="QUM69403.1"/>
    <property type="molecule type" value="Genomic_DNA"/>
</dbReference>
<keyword evidence="8" id="KW-1185">Reference proteome</keyword>
<gene>
    <name evidence="2" type="ORF">B5C07_00440</name>
    <name evidence="3" type="ORF">B5C08_02035</name>
    <name evidence="5" type="ORF">CDL68_00565</name>
    <name evidence="4" type="ORF">IPU22_00070</name>
</gene>
<accession>A0A2A4GU72</accession>
<dbReference type="PANTHER" id="PTHR41324:SF1">
    <property type="entry name" value="DUF2232 DOMAIN-CONTAINING PROTEIN"/>
    <property type="match status" value="1"/>
</dbReference>
<dbReference type="EMBL" id="NIPK01000001">
    <property type="protein sequence ID" value="RIZ56470.1"/>
    <property type="molecule type" value="Genomic_DNA"/>
</dbReference>
<dbReference type="Proteomes" id="UP000266198">
    <property type="component" value="Unassembled WGS sequence"/>
</dbReference>
<reference evidence="5 8" key="2">
    <citation type="submission" date="2017-06" db="EMBL/GenBank/DDBJ databases">
        <title>Identification of a new gene, sdsY, involved in staphylococcal internalization in non-professional phagocytic cells (NPPCs).</title>
        <authorList>
            <person name="Maali Y."/>
            <person name="Martins-Simoes P."/>
            <person name="Trouillet-Assant S."/>
            <person name="Laurent F."/>
            <person name="Diot A."/>
            <person name="Verhoeven P."/>
            <person name="Bouvard D."/>
            <person name="Vandenesch F."/>
            <person name="Bes M."/>
        </authorList>
    </citation>
    <scope>NUCLEOTIDE SEQUENCE [LARGE SCALE GENOMIC DNA]</scope>
    <source>
        <strain evidence="5 8">Heidy</strain>
    </source>
</reference>
<evidence type="ECO:0000256" key="1">
    <source>
        <dbReference type="SAM" id="Phobius"/>
    </source>
</evidence>
<dbReference type="Proteomes" id="UP000217473">
    <property type="component" value="Unassembled WGS sequence"/>
</dbReference>
<dbReference type="EMBL" id="MWUR01000001">
    <property type="protein sequence ID" value="PCF52674.1"/>
    <property type="molecule type" value="Genomic_DNA"/>
</dbReference>
<keyword evidence="1" id="KW-0472">Membrane</keyword>
<keyword evidence="1" id="KW-1133">Transmembrane helix</keyword>
<reference evidence="6 7" key="1">
    <citation type="journal article" date="2017" name="PLoS ONE">
        <title>Development of a real-time PCR for detection of Staphylococcus pseudintermedius using a novel automated comparison of whole-genome sequences.</title>
        <authorList>
            <person name="Verstappen K.M."/>
            <person name="Huijbregts L."/>
            <person name="Spaninks M."/>
            <person name="Wagenaar J.A."/>
            <person name="Fluit A.C."/>
            <person name="Duim B."/>
        </authorList>
    </citation>
    <scope>NUCLEOTIDE SEQUENCE [LARGE SCALE GENOMIC DNA]</scope>
    <source>
        <strain evidence="2 6">15S02591-1</strain>
        <strain evidence="3 7">215070706401-1</strain>
    </source>
</reference>
<dbReference type="Proteomes" id="UP000218335">
    <property type="component" value="Unassembled WGS sequence"/>
</dbReference>
<dbReference type="PANTHER" id="PTHR41324">
    <property type="entry name" value="MEMBRANE PROTEIN-RELATED"/>
    <property type="match status" value="1"/>
</dbReference>
<proteinExistence type="predicted"/>
<feature type="transmembrane region" description="Helical" evidence="1">
    <location>
        <begin position="166"/>
        <end position="189"/>
    </location>
</feature>
<sequence>MFSKINPKATLISIVALLAVTLVIHVMPGLAIILACFSLIPGIVLWYQSKHSFGLVALIAIILSTLTGNVFVMTFLIIILVLSMVISQLLIQRASKERILYLTTFVASVLTLSAIMILQTLKKIPYADDLLQPYRAIMHQAAELENLDQQAQEILNNSIQQLAIQLPGMIVVAIAIYAFITLLIIFPILRKFKVATPVFRPLFFWQMKRSVFIMYALALLTTITTQPATTPNSIGINFQIVLGFLLVIQGLSFIHFFASIKRMPGALKVILVIVGVLFYPMTRLIGLLDLGLNLKRMIKNDKR</sequence>